<organism evidence="1 2">
    <name type="scientific">Sphingobacterium faecale</name>
    <dbReference type="NCBI Taxonomy" id="2803775"/>
    <lineage>
        <taxon>Bacteria</taxon>
        <taxon>Pseudomonadati</taxon>
        <taxon>Bacteroidota</taxon>
        <taxon>Sphingobacteriia</taxon>
        <taxon>Sphingobacteriales</taxon>
        <taxon>Sphingobacteriaceae</taxon>
        <taxon>Sphingobacterium</taxon>
    </lineage>
</organism>
<keyword evidence="2" id="KW-1185">Reference proteome</keyword>
<proteinExistence type="predicted"/>
<dbReference type="EMBL" id="JAERTY010000011">
    <property type="protein sequence ID" value="MBL1410869.1"/>
    <property type="molecule type" value="Genomic_DNA"/>
</dbReference>
<dbReference type="RefSeq" id="WP_202104563.1">
    <property type="nucleotide sequence ID" value="NZ_JAERTY010000011.1"/>
</dbReference>
<name>A0ABS1R826_9SPHI</name>
<accession>A0ABS1R826</accession>
<comment type="caution">
    <text evidence="1">The sequence shown here is derived from an EMBL/GenBank/DDBJ whole genome shotgun (WGS) entry which is preliminary data.</text>
</comment>
<reference evidence="1 2" key="1">
    <citation type="submission" date="2021-01" db="EMBL/GenBank/DDBJ databases">
        <title>C459-1 draft genome sequence.</title>
        <authorList>
            <person name="Zhang X.-F."/>
        </authorList>
    </citation>
    <scope>NUCLEOTIDE SEQUENCE [LARGE SCALE GENOMIC DNA]</scope>
    <source>
        <strain evidence="2">C459-1</strain>
    </source>
</reference>
<protein>
    <submittedName>
        <fullName evidence="1">Uncharacterized protein</fullName>
    </submittedName>
</protein>
<dbReference type="Pfam" id="PF19781">
    <property type="entry name" value="DUF6266"/>
    <property type="match status" value="1"/>
</dbReference>
<evidence type="ECO:0000313" key="1">
    <source>
        <dbReference type="EMBL" id="MBL1410869.1"/>
    </source>
</evidence>
<gene>
    <name evidence="1" type="ORF">JKG61_19080</name>
</gene>
<dbReference type="Proteomes" id="UP000625283">
    <property type="component" value="Unassembled WGS sequence"/>
</dbReference>
<dbReference type="InterPro" id="IPR046233">
    <property type="entry name" value="DUF6266"/>
</dbReference>
<evidence type="ECO:0000313" key="2">
    <source>
        <dbReference type="Proteomes" id="UP000625283"/>
    </source>
</evidence>
<sequence length="216" mass="24324">MGRTENGPMGSAKGKVGPLVYYKWKDKDCVRSRPRVNKKRKLSPEENKNRGKFGFAQNFLSPLSNVIRLGFHNYKQNQTAFNSAMSYTLNNAVQSDDDGFYIDHSLFYISKGIVSPLKEVTLTYEEGVLTCNWDYNPTIVRDLGLASFRSLFIAIPDSDKNSILGHTLDKTLKDKQEQIHLTPSSNGEVYHIHLGFVAVDHSDRIIDSIYVGTVTA</sequence>